<dbReference type="SMART" id="SM00415">
    <property type="entry name" value="HSF"/>
    <property type="match status" value="1"/>
</dbReference>
<dbReference type="PROSITE" id="PS00434">
    <property type="entry name" value="HSF_DOMAIN"/>
    <property type="match status" value="1"/>
</dbReference>
<feature type="region of interest" description="Disordered" evidence="10">
    <location>
        <begin position="273"/>
        <end position="304"/>
    </location>
</feature>
<evidence type="ECO:0000256" key="2">
    <source>
        <dbReference type="ARBA" id="ARBA00011233"/>
    </source>
</evidence>
<feature type="region of interest" description="Disordered" evidence="10">
    <location>
        <begin position="228"/>
        <end position="247"/>
    </location>
</feature>
<comment type="subunit">
    <text evidence="2">Homotrimer.</text>
</comment>
<dbReference type="GO" id="GO:0043565">
    <property type="term" value="F:sequence-specific DNA binding"/>
    <property type="evidence" value="ECO:0007669"/>
    <property type="project" value="InterPro"/>
</dbReference>
<dbReference type="EMBL" id="HG670306">
    <property type="protein sequence ID" value="CDM81841.1"/>
    <property type="molecule type" value="Genomic_DNA"/>
</dbReference>
<keyword evidence="6" id="KW-0238">DNA-binding</keyword>
<dbReference type="InterPro" id="IPR036388">
    <property type="entry name" value="WH-like_DNA-bd_sf"/>
</dbReference>
<dbReference type="PANTHER" id="PTHR10015:SF435">
    <property type="entry name" value="HSF-TYPE DNA-BINDING DOMAIN-CONTAINING PROTEIN"/>
    <property type="match status" value="1"/>
</dbReference>
<evidence type="ECO:0000256" key="8">
    <source>
        <dbReference type="ARBA" id="ARBA00023242"/>
    </source>
</evidence>
<keyword evidence="5" id="KW-0346">Stress response</keyword>
<proteinExistence type="inferred from homology"/>
<accession>A0A077RQP7</accession>
<evidence type="ECO:0000259" key="11">
    <source>
        <dbReference type="PROSITE" id="PS00434"/>
    </source>
</evidence>
<dbReference type="Pfam" id="PF00447">
    <property type="entry name" value="HSF_DNA-bind"/>
    <property type="match status" value="1"/>
</dbReference>
<dbReference type="HOGENOM" id="CLU_878253_0_0_1"/>
<protein>
    <recommendedName>
        <fullName evidence="11">HSF-type DNA-binding domain-containing protein</fullName>
    </recommendedName>
</protein>
<evidence type="ECO:0000256" key="10">
    <source>
        <dbReference type="SAM" id="MobiDB-lite"/>
    </source>
</evidence>
<dbReference type="FunFam" id="1.10.10.10:FF:000037">
    <property type="entry name" value="Heat stress transcription factor B-4"/>
    <property type="match status" value="1"/>
</dbReference>
<dbReference type="GO" id="GO:0005634">
    <property type="term" value="C:nucleus"/>
    <property type="evidence" value="ECO:0007669"/>
    <property type="project" value="UniProtKB-SubCell"/>
</dbReference>
<evidence type="ECO:0000256" key="6">
    <source>
        <dbReference type="ARBA" id="ARBA00023125"/>
    </source>
</evidence>
<evidence type="ECO:0000256" key="1">
    <source>
        <dbReference type="ARBA" id="ARBA00004123"/>
    </source>
</evidence>
<dbReference type="SUPFAM" id="SSF46785">
    <property type="entry name" value="Winged helix' DNA-binding domain"/>
    <property type="match status" value="1"/>
</dbReference>
<dbReference type="SMR" id="A0A077RQP7"/>
<feature type="domain" description="HSF-type DNA-binding" evidence="11">
    <location>
        <begin position="60"/>
        <end position="84"/>
    </location>
</feature>
<feature type="compositionally biased region" description="Pro residues" evidence="10">
    <location>
        <begin position="231"/>
        <end position="244"/>
    </location>
</feature>
<dbReference type="PRINTS" id="PR00056">
    <property type="entry name" value="HSFDOMAIN"/>
</dbReference>
<organism evidence="12">
    <name type="scientific">Triticum aestivum</name>
    <name type="common">Wheat</name>
    <dbReference type="NCBI Taxonomy" id="4565"/>
    <lineage>
        <taxon>Eukaryota</taxon>
        <taxon>Viridiplantae</taxon>
        <taxon>Streptophyta</taxon>
        <taxon>Embryophyta</taxon>
        <taxon>Tracheophyta</taxon>
        <taxon>Spermatophyta</taxon>
        <taxon>Magnoliopsida</taxon>
        <taxon>Liliopsida</taxon>
        <taxon>Poales</taxon>
        <taxon>Poaceae</taxon>
        <taxon>BOP clade</taxon>
        <taxon>Pooideae</taxon>
        <taxon>Triticodae</taxon>
        <taxon>Triticeae</taxon>
        <taxon>Triticinae</taxon>
        <taxon>Triticum</taxon>
    </lineage>
</organism>
<keyword evidence="4" id="KW-0805">Transcription regulation</keyword>
<dbReference type="Gene3D" id="1.10.10.10">
    <property type="entry name" value="Winged helix-like DNA-binding domain superfamily/Winged helix DNA-binding domain"/>
    <property type="match status" value="1"/>
</dbReference>
<evidence type="ECO:0000256" key="3">
    <source>
        <dbReference type="ARBA" id="ARBA00022553"/>
    </source>
</evidence>
<keyword evidence="8" id="KW-0539">Nucleus</keyword>
<dbReference type="GO" id="GO:0003700">
    <property type="term" value="F:DNA-binding transcription factor activity"/>
    <property type="evidence" value="ECO:0007669"/>
    <property type="project" value="InterPro"/>
</dbReference>
<name>A0A077RQP7_WHEAT</name>
<evidence type="ECO:0000256" key="7">
    <source>
        <dbReference type="ARBA" id="ARBA00023163"/>
    </source>
</evidence>
<evidence type="ECO:0000313" key="12">
    <source>
        <dbReference type="EMBL" id="CDM81841.1"/>
    </source>
</evidence>
<keyword evidence="3" id="KW-0597">Phosphoprotein</keyword>
<evidence type="ECO:0000256" key="4">
    <source>
        <dbReference type="ARBA" id="ARBA00023015"/>
    </source>
</evidence>
<dbReference type="AlphaFoldDB" id="A0A077RQP7"/>
<dbReference type="PANTHER" id="PTHR10015">
    <property type="entry name" value="HEAT SHOCK TRANSCRIPTION FACTOR"/>
    <property type="match status" value="1"/>
</dbReference>
<gene>
    <name evidence="12" type="ORF">TRAES_3BF071100100CFD_c1</name>
</gene>
<dbReference type="InterPro" id="IPR000232">
    <property type="entry name" value="HSF_DNA-bd"/>
</dbReference>
<reference evidence="12" key="1">
    <citation type="journal article" date="2014" name="Science">
        <title>Structural and functional partitioning of bread wheat chromosome 3B.</title>
        <authorList>
            <person name="Choulet F."/>
            <person name="Alberti A."/>
            <person name="Theil S."/>
            <person name="Glover N."/>
            <person name="Barbe V."/>
            <person name="Daron J."/>
            <person name="Pingault L."/>
            <person name="Sourdille P."/>
            <person name="Couloux A."/>
            <person name="Paux E."/>
            <person name="Leroy P."/>
            <person name="Mangenot S."/>
            <person name="Guilhot N."/>
            <person name="Le Gouis J."/>
            <person name="Balfourier F."/>
            <person name="Alaux M."/>
            <person name="Jamilloux V."/>
            <person name="Poulain J."/>
            <person name="Durand C."/>
            <person name="Bellec A."/>
            <person name="Gaspin C."/>
            <person name="Safar J."/>
            <person name="Dolezel J."/>
            <person name="Rogers J."/>
            <person name="Vandepoele K."/>
            <person name="Aury J.M."/>
            <person name="Mayer K."/>
            <person name="Berges H."/>
            <person name="Quesneville H."/>
            <person name="Wincker P."/>
            <person name="Feuillet C."/>
        </authorList>
    </citation>
    <scope>NUCLEOTIDE SEQUENCE</scope>
</reference>
<evidence type="ECO:0000256" key="9">
    <source>
        <dbReference type="RuleBase" id="RU004020"/>
    </source>
</evidence>
<evidence type="ECO:0000256" key="5">
    <source>
        <dbReference type="ARBA" id="ARBA00023016"/>
    </source>
</evidence>
<dbReference type="InterPro" id="IPR036390">
    <property type="entry name" value="WH_DNA-bd_sf"/>
</dbReference>
<comment type="similarity">
    <text evidence="9">Belongs to the HSF family.</text>
</comment>
<comment type="subcellular location">
    <subcellularLocation>
        <location evidence="1">Nucleus</location>
    </subcellularLocation>
</comment>
<sequence length="322" mass="35554">MDGLHTELALGLIGELETAPFVAKTYQMVCDPRTDALVRWGRDNNSFLVTDVAGFSQLLLPCFFKHGNLSSFVRQLNSYGFRKVHPDRWEFAHESFLRGQTHLLPRIVRRKKRGEASSSALVGSALVGSGEQYVVANIGEEVEEEEDDEGREALLEEVRRLRQEQTAVGEQLAQMARRLQATERRSDRLMPLLARLDEDPRATSLHLLQQAAEKKRQHTQLHSRDFASFPIAPPLHPAPSPAPSPLLALGDEAMCGARVGQWAEPMPLKLPTLEEPSTSSGVQQVPEFEGGGRDSGSGTGITDSGTAVEIPFPFCLLGQCFF</sequence>
<keyword evidence="7" id="KW-0804">Transcription</keyword>